<feature type="transmembrane region" description="Helical" evidence="10">
    <location>
        <begin position="429"/>
        <end position="451"/>
    </location>
</feature>
<feature type="domain" description="ABC transporter" evidence="11">
    <location>
        <begin position="639"/>
        <end position="891"/>
    </location>
</feature>
<dbReference type="FunFam" id="3.40.50.300:FF:000287">
    <property type="entry name" value="Multidrug ABC transporter ATP-binding protein"/>
    <property type="match status" value="1"/>
</dbReference>
<dbReference type="InterPro" id="IPR011527">
    <property type="entry name" value="ABC1_TM_dom"/>
</dbReference>
<evidence type="ECO:0000256" key="8">
    <source>
        <dbReference type="ARBA" id="ARBA00024363"/>
    </source>
</evidence>
<proteinExistence type="inferred from homology"/>
<dbReference type="PROSITE" id="PS50929">
    <property type="entry name" value="ABC_TM1F"/>
    <property type="match status" value="1"/>
</dbReference>
<evidence type="ECO:0000256" key="2">
    <source>
        <dbReference type="ARBA" id="ARBA00022448"/>
    </source>
</evidence>
<dbReference type="PROSITE" id="PS00211">
    <property type="entry name" value="ABC_TRANSPORTER_1"/>
    <property type="match status" value="1"/>
</dbReference>
<dbReference type="PANTHER" id="PTHR24221:SF648">
    <property type="entry name" value="ABC-TYPE TRANSPORTER ATR1"/>
    <property type="match status" value="1"/>
</dbReference>
<keyword evidence="7 10" id="KW-0472">Membrane</keyword>
<accession>A0A061B596</accession>
<keyword evidence="2" id="KW-0813">Transport</keyword>
<keyword evidence="5" id="KW-0067">ATP-binding</keyword>
<evidence type="ECO:0000256" key="5">
    <source>
        <dbReference type="ARBA" id="ARBA00022840"/>
    </source>
</evidence>
<dbReference type="GO" id="GO:0016887">
    <property type="term" value="F:ATP hydrolysis activity"/>
    <property type="evidence" value="ECO:0007669"/>
    <property type="project" value="InterPro"/>
</dbReference>
<evidence type="ECO:0000256" key="3">
    <source>
        <dbReference type="ARBA" id="ARBA00022692"/>
    </source>
</evidence>
<keyword evidence="4" id="KW-0547">Nucleotide-binding</keyword>
<evidence type="ECO:0000259" key="12">
    <source>
        <dbReference type="PROSITE" id="PS50929"/>
    </source>
</evidence>
<dbReference type="GO" id="GO:0005524">
    <property type="term" value="F:ATP binding"/>
    <property type="evidence" value="ECO:0007669"/>
    <property type="project" value="UniProtKB-KW"/>
</dbReference>
<keyword evidence="3 10" id="KW-0812">Transmembrane</keyword>
<dbReference type="GO" id="GO:0016020">
    <property type="term" value="C:membrane"/>
    <property type="evidence" value="ECO:0007669"/>
    <property type="project" value="UniProtKB-SubCell"/>
</dbReference>
<evidence type="ECO:0000256" key="6">
    <source>
        <dbReference type="ARBA" id="ARBA00022989"/>
    </source>
</evidence>
<organism evidence="13">
    <name type="scientific">Rhodotorula toruloides</name>
    <name type="common">Yeast</name>
    <name type="synonym">Rhodosporidium toruloides</name>
    <dbReference type="NCBI Taxonomy" id="5286"/>
    <lineage>
        <taxon>Eukaryota</taxon>
        <taxon>Fungi</taxon>
        <taxon>Dikarya</taxon>
        <taxon>Basidiomycota</taxon>
        <taxon>Pucciniomycotina</taxon>
        <taxon>Microbotryomycetes</taxon>
        <taxon>Sporidiobolales</taxon>
        <taxon>Sporidiobolaceae</taxon>
        <taxon>Rhodotorula</taxon>
    </lineage>
</organism>
<dbReference type="InterPro" id="IPR003439">
    <property type="entry name" value="ABC_transporter-like_ATP-bd"/>
</dbReference>
<evidence type="ECO:0000313" key="13">
    <source>
        <dbReference type="EMBL" id="CDR44648.1"/>
    </source>
</evidence>
<dbReference type="GO" id="GO:0140359">
    <property type="term" value="F:ABC-type transporter activity"/>
    <property type="evidence" value="ECO:0007669"/>
    <property type="project" value="InterPro"/>
</dbReference>
<evidence type="ECO:0000256" key="7">
    <source>
        <dbReference type="ARBA" id="ARBA00023136"/>
    </source>
</evidence>
<feature type="region of interest" description="Disordered" evidence="9">
    <location>
        <begin position="900"/>
        <end position="967"/>
    </location>
</feature>
<dbReference type="CDD" id="cd18583">
    <property type="entry name" value="ABC_6TM_HMT1"/>
    <property type="match status" value="1"/>
</dbReference>
<dbReference type="InterPro" id="IPR003593">
    <property type="entry name" value="AAA+_ATPase"/>
</dbReference>
<dbReference type="InterPro" id="IPR017871">
    <property type="entry name" value="ABC_transporter-like_CS"/>
</dbReference>
<dbReference type="SMART" id="SM00382">
    <property type="entry name" value="AAA"/>
    <property type="match status" value="1"/>
</dbReference>
<evidence type="ECO:0000256" key="9">
    <source>
        <dbReference type="SAM" id="MobiDB-lite"/>
    </source>
</evidence>
<dbReference type="Pfam" id="PF00005">
    <property type="entry name" value="ABC_tran"/>
    <property type="match status" value="1"/>
</dbReference>
<feature type="transmembrane region" description="Helical" evidence="10">
    <location>
        <begin position="133"/>
        <end position="153"/>
    </location>
</feature>
<feature type="compositionally biased region" description="Polar residues" evidence="9">
    <location>
        <begin position="929"/>
        <end position="942"/>
    </location>
</feature>
<keyword evidence="6 10" id="KW-1133">Transmembrane helix</keyword>
<dbReference type="EMBL" id="LK052944">
    <property type="protein sequence ID" value="CDR44648.1"/>
    <property type="molecule type" value="Genomic_DNA"/>
</dbReference>
<dbReference type="InterPro" id="IPR039421">
    <property type="entry name" value="Type_1_exporter"/>
</dbReference>
<dbReference type="InterPro" id="IPR036640">
    <property type="entry name" value="ABC1_TM_sf"/>
</dbReference>
<dbReference type="Gene3D" id="1.20.1560.10">
    <property type="entry name" value="ABC transporter type 1, transmembrane domain"/>
    <property type="match status" value="1"/>
</dbReference>
<feature type="compositionally biased region" description="Basic residues" evidence="9">
    <location>
        <begin position="957"/>
        <end position="967"/>
    </location>
</feature>
<dbReference type="SUPFAM" id="SSF90123">
    <property type="entry name" value="ABC transporter transmembrane region"/>
    <property type="match status" value="1"/>
</dbReference>
<feature type="transmembrane region" description="Helical" evidence="10">
    <location>
        <begin position="457"/>
        <end position="478"/>
    </location>
</feature>
<evidence type="ECO:0000256" key="4">
    <source>
        <dbReference type="ARBA" id="ARBA00022741"/>
    </source>
</evidence>
<comment type="subcellular location">
    <subcellularLocation>
        <location evidence="1">Membrane</location>
        <topology evidence="1">Multi-pass membrane protein</topology>
    </subcellularLocation>
</comment>
<evidence type="ECO:0000259" key="11">
    <source>
        <dbReference type="PROSITE" id="PS50893"/>
    </source>
</evidence>
<feature type="transmembrane region" description="Helical" evidence="10">
    <location>
        <begin position="178"/>
        <end position="199"/>
    </location>
</feature>
<reference evidence="13" key="1">
    <citation type="journal article" date="2014" name="Genome Announc.">
        <title>Draft genome sequence of Rhodosporidium toruloides CECT1137, an oleaginous yeast of biotechnological interest.</title>
        <authorList>
            <person name="Morin N."/>
            <person name="Calcas X."/>
            <person name="Devillers H."/>
            <person name="Durrens P."/>
            <person name="Sherman D.J."/>
            <person name="Nicaud J.-M."/>
            <person name="Neuveglise C."/>
        </authorList>
    </citation>
    <scope>NUCLEOTIDE SEQUENCE</scope>
    <source>
        <strain evidence="13">CECT1137</strain>
    </source>
</reference>
<dbReference type="InterPro" id="IPR027417">
    <property type="entry name" value="P-loop_NTPase"/>
</dbReference>
<dbReference type="Pfam" id="PF00664">
    <property type="entry name" value="ABC_membrane"/>
    <property type="match status" value="1"/>
</dbReference>
<dbReference type="PANTHER" id="PTHR24221">
    <property type="entry name" value="ATP-BINDING CASSETTE SUB-FAMILY B"/>
    <property type="match status" value="1"/>
</dbReference>
<comment type="similarity">
    <text evidence="8">Belongs to the ABC transporter superfamily. ABCB family. Heavy Metal importer (TC 3.A.1.210) subfamily.</text>
</comment>
<evidence type="ECO:0000256" key="10">
    <source>
        <dbReference type="SAM" id="Phobius"/>
    </source>
</evidence>
<gene>
    <name evidence="13" type="ORF">RHTO0S_09e07338g</name>
</gene>
<feature type="domain" description="ABC transmembrane type-1" evidence="12">
    <location>
        <begin position="323"/>
        <end position="602"/>
    </location>
</feature>
<dbReference type="OrthoDB" id="6500128at2759"/>
<dbReference type="AlphaFoldDB" id="A0A061B596"/>
<evidence type="ECO:0000256" key="1">
    <source>
        <dbReference type="ARBA" id="ARBA00004141"/>
    </source>
</evidence>
<feature type="transmembrane region" description="Helical" evidence="10">
    <location>
        <begin position="20"/>
        <end position="41"/>
    </location>
</feature>
<dbReference type="SUPFAM" id="SSF52540">
    <property type="entry name" value="P-loop containing nucleoside triphosphate hydrolases"/>
    <property type="match status" value="1"/>
</dbReference>
<feature type="transmembrane region" description="Helical" evidence="10">
    <location>
        <begin position="211"/>
        <end position="236"/>
    </location>
</feature>
<feature type="transmembrane region" description="Helical" evidence="10">
    <location>
        <begin position="545"/>
        <end position="567"/>
    </location>
</feature>
<protein>
    <submittedName>
        <fullName evidence="13">RHTO0S09e07338g1_1</fullName>
    </submittedName>
</protein>
<dbReference type="PROSITE" id="PS50893">
    <property type="entry name" value="ABC_TRANSPORTER_2"/>
    <property type="match status" value="1"/>
</dbReference>
<sequence>MSPPTDLDTLYTTLVDLRLALPVVLLALLGIRWLSKAFLAWMERVQSGGWMAEEDVYSPPESDVATASKAQDGEEDGDDVTPVVVKGRTVRKAVVLTLEGLVAATYFADGVAQVIATLVTSHFTPSDRLYGNIVPYSAGGLAAYALLGIGMAYEAKLSRKDLDITSEAGTWPTLYPRVISFAAVTGEAVMLATFARIVVRDPTIDSRHAILPIIHLSIASFRILLLLTVLAFQFSFLYRSTYLPSHGVPPSERTSLLNGSTPLNGYSAIPSPGAPSVLRGTRLPSNRPPDPKSLSILTLFQRVKLLFPYLWPSRSYVLQGLALVCFSLMLLRRYVNVLGPIYFGRIISDLAYQRPPFFNIGIYVLIQFLQDSNNMLYRYLWLPIEQYSEREMALMSFDILLNLSLSYHTKRRTGELLRILSRSEAINDFFELLLFSFVPVLIDLPVAFVVISVRYGATIVAVVTFVSAIYVATSVTLAESRTKLYRKLRDESQFMHQLKSDVLFNWETAKIFTSEAFEMKRLRDAMWRYQKGYFRVYSSWNSLSLLQNSITAFGLLVCSFILAQRVVTGEMDVGNFVAFVSYLNALYSPLNQISSLYRRVMNNAVDTEQLIDLLNEEREINDRPGAIDLEIDPSVGADIEFNDVRFSYGKEATNSADEVEVLKGITFKVPRGKSVALVGPSGGGKSTITRLLFRFYDVKSGSIKINGTDVRDLTQRSLRAQIGLVPQETVLFNSSVRMNIAYGGINRLDEQGMGGEDLTMEKVVDAAKAAAMHDRIMSFPQQYETLVGERGMRLSGGEKQRVAIARTLLKDPPILILDEATSALDTFNERIVQARLRELSQGRTTLTIAHRLSTIIDSDIINVLKEGVIVESGSHAELLELGGVYAELWKKQIEGQTPSVPASVAATPNGAASQSRAASPTPPAVDTPETASSVATSEPTAPSTGASSGVNGSSGGGKKRKGGKKRR</sequence>
<name>A0A061B596_RHOTO</name>
<dbReference type="Gene3D" id="3.40.50.300">
    <property type="entry name" value="P-loop containing nucleotide triphosphate hydrolases"/>
    <property type="match status" value="1"/>
</dbReference>
<feature type="region of interest" description="Disordered" evidence="9">
    <location>
        <begin position="61"/>
        <end position="80"/>
    </location>
</feature>